<dbReference type="InterPro" id="IPR036061">
    <property type="entry name" value="CheW-like_dom_sf"/>
</dbReference>
<dbReference type="Gene3D" id="2.30.30.40">
    <property type="entry name" value="SH3 Domains"/>
    <property type="match status" value="1"/>
</dbReference>
<gene>
    <name evidence="2" type="ORF">SAMN02745782_02663</name>
</gene>
<reference evidence="3" key="1">
    <citation type="submission" date="2017-02" db="EMBL/GenBank/DDBJ databases">
        <authorList>
            <person name="Varghese N."/>
            <person name="Submissions S."/>
        </authorList>
    </citation>
    <scope>NUCLEOTIDE SEQUENCE [LARGE SCALE GENOMIC DNA]</scope>
    <source>
        <strain evidence="3">DSM 19608</strain>
    </source>
</reference>
<evidence type="ECO:0000313" key="2">
    <source>
        <dbReference type="EMBL" id="SKA15929.1"/>
    </source>
</evidence>
<dbReference type="SMART" id="SM00260">
    <property type="entry name" value="CheW"/>
    <property type="match status" value="1"/>
</dbReference>
<accession>A0A1T4RJ28</accession>
<feature type="domain" description="CheW-like" evidence="1">
    <location>
        <begin position="16"/>
        <end position="160"/>
    </location>
</feature>
<dbReference type="GO" id="GO:0005829">
    <property type="term" value="C:cytosol"/>
    <property type="evidence" value="ECO:0007669"/>
    <property type="project" value="TreeGrafter"/>
</dbReference>
<dbReference type="Pfam" id="PF01584">
    <property type="entry name" value="CheW"/>
    <property type="match status" value="1"/>
</dbReference>
<name>A0A1T4RJ28_VIBCI</name>
<dbReference type="RefSeq" id="WP_078927013.1">
    <property type="nucleotide sequence ID" value="NZ_FUXB01000014.1"/>
</dbReference>
<dbReference type="OrthoDB" id="9790406at2"/>
<dbReference type="Proteomes" id="UP000190834">
    <property type="component" value="Unassembled WGS sequence"/>
</dbReference>
<protein>
    <submittedName>
        <fullName evidence="2">Purine-binding chemotaxis protein CheW</fullName>
    </submittedName>
</protein>
<sequence>MSVAAVTVNGEKQNNDQQYLTFLLNGEMYAFAILNVKEILEYGKITPIPRMPKFIQGVINLRGEVVPVINLAHRFNIEVQPITKRSCIVIIEVETENQRQDLGVLVDSVSEVLDIPSADLRAAPSFSCQIRIDFIRAMGQLQDNFVIILAEDKVLSVEELAMVTNELVAS</sequence>
<dbReference type="Gene3D" id="2.40.50.180">
    <property type="entry name" value="CheA-289, Domain 4"/>
    <property type="match status" value="1"/>
</dbReference>
<evidence type="ECO:0000259" key="1">
    <source>
        <dbReference type="PROSITE" id="PS50851"/>
    </source>
</evidence>
<dbReference type="GO" id="GO:0006935">
    <property type="term" value="P:chemotaxis"/>
    <property type="evidence" value="ECO:0007669"/>
    <property type="project" value="InterPro"/>
</dbReference>
<keyword evidence="3" id="KW-1185">Reference proteome</keyword>
<dbReference type="PANTHER" id="PTHR22617">
    <property type="entry name" value="CHEMOTAXIS SENSOR HISTIDINE KINASE-RELATED"/>
    <property type="match status" value="1"/>
</dbReference>
<dbReference type="PROSITE" id="PS50851">
    <property type="entry name" value="CHEW"/>
    <property type="match status" value="1"/>
</dbReference>
<dbReference type="GO" id="GO:0007165">
    <property type="term" value="P:signal transduction"/>
    <property type="evidence" value="ECO:0007669"/>
    <property type="project" value="InterPro"/>
</dbReference>
<dbReference type="AlphaFoldDB" id="A0A1T4RJ28"/>
<organism evidence="2 3">
    <name type="scientific">Vibrio cincinnatiensis DSM 19608</name>
    <dbReference type="NCBI Taxonomy" id="1123491"/>
    <lineage>
        <taxon>Bacteria</taxon>
        <taxon>Pseudomonadati</taxon>
        <taxon>Pseudomonadota</taxon>
        <taxon>Gammaproteobacteria</taxon>
        <taxon>Vibrionales</taxon>
        <taxon>Vibrionaceae</taxon>
        <taxon>Vibrio</taxon>
    </lineage>
</organism>
<dbReference type="InterPro" id="IPR002545">
    <property type="entry name" value="CheW-lke_dom"/>
</dbReference>
<evidence type="ECO:0000313" key="3">
    <source>
        <dbReference type="Proteomes" id="UP000190834"/>
    </source>
</evidence>
<dbReference type="EMBL" id="FUXB01000014">
    <property type="protein sequence ID" value="SKA15929.1"/>
    <property type="molecule type" value="Genomic_DNA"/>
</dbReference>
<dbReference type="STRING" id="1123491.SAMN02745782_02663"/>
<dbReference type="GeneID" id="70583525"/>
<dbReference type="PANTHER" id="PTHR22617:SF41">
    <property type="entry name" value="CHEMOTAXIS SIGNAL TRANSDUCTION SYSTEM ADAPTOR PROTEIN CHEW"/>
    <property type="match status" value="1"/>
</dbReference>
<dbReference type="InterPro" id="IPR039315">
    <property type="entry name" value="CheW"/>
</dbReference>
<dbReference type="SUPFAM" id="SSF50341">
    <property type="entry name" value="CheW-like"/>
    <property type="match status" value="1"/>
</dbReference>
<proteinExistence type="predicted"/>